<dbReference type="Pfam" id="PF00496">
    <property type="entry name" value="SBP_bac_5"/>
    <property type="match status" value="1"/>
</dbReference>
<dbReference type="PANTHER" id="PTHR30290:SF10">
    <property type="entry name" value="PERIPLASMIC OLIGOPEPTIDE-BINDING PROTEIN-RELATED"/>
    <property type="match status" value="1"/>
</dbReference>
<dbReference type="GO" id="GO:0042597">
    <property type="term" value="C:periplasmic space"/>
    <property type="evidence" value="ECO:0007669"/>
    <property type="project" value="UniProtKB-ARBA"/>
</dbReference>
<dbReference type="Proteomes" id="UP000199158">
    <property type="component" value="Unassembled WGS sequence"/>
</dbReference>
<feature type="domain" description="Solute-binding protein family 5" evidence="6">
    <location>
        <begin position="71"/>
        <end position="469"/>
    </location>
</feature>
<evidence type="ECO:0000256" key="4">
    <source>
        <dbReference type="ARBA" id="ARBA00022729"/>
    </source>
</evidence>
<dbReference type="FunFam" id="3.90.76.10:FF:000001">
    <property type="entry name" value="Oligopeptide ABC transporter substrate-binding protein"/>
    <property type="match status" value="1"/>
</dbReference>
<evidence type="ECO:0000259" key="6">
    <source>
        <dbReference type="Pfam" id="PF00496"/>
    </source>
</evidence>
<dbReference type="GO" id="GO:1904680">
    <property type="term" value="F:peptide transmembrane transporter activity"/>
    <property type="evidence" value="ECO:0007669"/>
    <property type="project" value="TreeGrafter"/>
</dbReference>
<evidence type="ECO:0000256" key="2">
    <source>
        <dbReference type="ARBA" id="ARBA00005695"/>
    </source>
</evidence>
<sequence>MKKLISLLLATVFLLTSFVSCGKKDKTGYTVKYDLTDVPRSLDPQLATTSESLMVVENTFEGLLRQGKNGELIPGVATDYKVSEDGLTYTFELRKNATWSDEENTPVTAHDFVFAFQRVVDPATNSAGASNLLCVENAPKILRGELPTSALGVSAQGDYTFIVKLETPNPFFAEIVTSSIAMPCNEEFFLSTKGRYGLNPEYLIFNGPFIVKNFDEQRRMTLRANENYHSGTPVTAGGVDLYFQFDDKPDKDNPNSVLQTGVQKLLERFYTGKTDAAPITYSDVEILKAENKAAIYSFENTVWGLAFNCTTNTYGNEKIRRAIMLSINTDALTPSISGNLSPANSIVPSAVTMLNKTYREIAGYDLRTKRDPALAKKLLEEGLAELEANKLSKTTIICPDTGGYAPILSVLQRQLQENLGIFINLEPMPMDALNAKVRSGDYMLALVPLTAGRNNPDAVLSTFAGYSNQNITGYSNTVYDKILTDAMVADDIAKASLLYKQAESMLMDSAVFLPLAFETSYYAASPNVKDLIFSPFSYKVFFKYAQEAGK</sequence>
<comment type="similarity">
    <text evidence="2">Belongs to the bacterial solute-binding protein 5 family.</text>
</comment>
<keyword evidence="8" id="KW-1185">Reference proteome</keyword>
<name>A0A1H8BR34_9FIRM</name>
<protein>
    <submittedName>
        <fullName evidence="7">Oligopeptide transport system substrate-binding protein</fullName>
    </submittedName>
</protein>
<dbReference type="Gene3D" id="3.10.105.10">
    <property type="entry name" value="Dipeptide-binding Protein, Domain 3"/>
    <property type="match status" value="1"/>
</dbReference>
<dbReference type="RefSeq" id="WP_162840877.1">
    <property type="nucleotide sequence ID" value="NZ_FOCG01000001.1"/>
</dbReference>
<dbReference type="SUPFAM" id="SSF53850">
    <property type="entry name" value="Periplasmic binding protein-like II"/>
    <property type="match status" value="1"/>
</dbReference>
<dbReference type="InterPro" id="IPR030678">
    <property type="entry name" value="Peptide/Ni-bd"/>
</dbReference>
<comment type="subcellular location">
    <subcellularLocation>
        <location evidence="1">Cell envelope</location>
    </subcellularLocation>
</comment>
<dbReference type="PIRSF" id="PIRSF002741">
    <property type="entry name" value="MppA"/>
    <property type="match status" value="1"/>
</dbReference>
<dbReference type="PROSITE" id="PS51257">
    <property type="entry name" value="PROKAR_LIPOPROTEIN"/>
    <property type="match status" value="1"/>
</dbReference>
<dbReference type="AlphaFoldDB" id="A0A1H8BR34"/>
<dbReference type="InterPro" id="IPR039424">
    <property type="entry name" value="SBP_5"/>
</dbReference>
<dbReference type="GO" id="GO:0043190">
    <property type="term" value="C:ATP-binding cassette (ABC) transporter complex"/>
    <property type="evidence" value="ECO:0007669"/>
    <property type="project" value="InterPro"/>
</dbReference>
<dbReference type="STRING" id="474960.SAMN05216180_2011"/>
<dbReference type="GO" id="GO:0015833">
    <property type="term" value="P:peptide transport"/>
    <property type="evidence" value="ECO:0007669"/>
    <property type="project" value="TreeGrafter"/>
</dbReference>
<dbReference type="InterPro" id="IPR000914">
    <property type="entry name" value="SBP_5_dom"/>
</dbReference>
<organism evidence="7 8">
    <name type="scientific">Hydrogenoanaerobacterium saccharovorans</name>
    <dbReference type="NCBI Taxonomy" id="474960"/>
    <lineage>
        <taxon>Bacteria</taxon>
        <taxon>Bacillati</taxon>
        <taxon>Bacillota</taxon>
        <taxon>Clostridia</taxon>
        <taxon>Eubacteriales</taxon>
        <taxon>Oscillospiraceae</taxon>
        <taxon>Hydrogenoanaerobacterium</taxon>
    </lineage>
</organism>
<dbReference type="Gene3D" id="3.90.76.10">
    <property type="entry name" value="Dipeptide-binding Protein, Domain 1"/>
    <property type="match status" value="1"/>
</dbReference>
<accession>A0A1H8BR34</accession>
<gene>
    <name evidence="7" type="ORF">SAMN05216180_2011</name>
</gene>
<feature type="chain" id="PRO_5038599782" evidence="5">
    <location>
        <begin position="23"/>
        <end position="550"/>
    </location>
</feature>
<dbReference type="PANTHER" id="PTHR30290">
    <property type="entry name" value="PERIPLASMIC BINDING COMPONENT OF ABC TRANSPORTER"/>
    <property type="match status" value="1"/>
</dbReference>
<feature type="signal peptide" evidence="5">
    <location>
        <begin position="1"/>
        <end position="22"/>
    </location>
</feature>
<keyword evidence="4 5" id="KW-0732">Signal</keyword>
<evidence type="ECO:0000256" key="1">
    <source>
        <dbReference type="ARBA" id="ARBA00004196"/>
    </source>
</evidence>
<dbReference type="CDD" id="cd08504">
    <property type="entry name" value="PBP2_OppA"/>
    <property type="match status" value="1"/>
</dbReference>
<dbReference type="GO" id="GO:0030313">
    <property type="term" value="C:cell envelope"/>
    <property type="evidence" value="ECO:0007669"/>
    <property type="project" value="UniProtKB-SubCell"/>
</dbReference>
<dbReference type="Gene3D" id="3.40.190.10">
    <property type="entry name" value="Periplasmic binding protein-like II"/>
    <property type="match status" value="1"/>
</dbReference>
<reference evidence="7 8" key="1">
    <citation type="submission" date="2016-10" db="EMBL/GenBank/DDBJ databases">
        <authorList>
            <person name="de Groot N.N."/>
        </authorList>
    </citation>
    <scope>NUCLEOTIDE SEQUENCE [LARGE SCALE GENOMIC DNA]</scope>
    <source>
        <strain evidence="7 8">CGMCC 1.5070</strain>
    </source>
</reference>
<evidence type="ECO:0000256" key="3">
    <source>
        <dbReference type="ARBA" id="ARBA00022448"/>
    </source>
</evidence>
<keyword evidence="3" id="KW-0813">Transport</keyword>
<dbReference type="EMBL" id="FOCG01000001">
    <property type="protein sequence ID" value="SEM84357.1"/>
    <property type="molecule type" value="Genomic_DNA"/>
</dbReference>
<evidence type="ECO:0000256" key="5">
    <source>
        <dbReference type="SAM" id="SignalP"/>
    </source>
</evidence>
<proteinExistence type="inferred from homology"/>
<evidence type="ECO:0000313" key="8">
    <source>
        <dbReference type="Proteomes" id="UP000199158"/>
    </source>
</evidence>
<evidence type="ECO:0000313" key="7">
    <source>
        <dbReference type="EMBL" id="SEM84357.1"/>
    </source>
</evidence>